<evidence type="ECO:0000256" key="5">
    <source>
        <dbReference type="ARBA" id="ARBA00023136"/>
    </source>
</evidence>
<comment type="caution">
    <text evidence="7">The sequence shown here is derived from an EMBL/GenBank/DDBJ whole genome shotgun (WGS) entry which is preliminary data.</text>
</comment>
<keyword evidence="2" id="KW-1003">Cell membrane</keyword>
<gene>
    <name evidence="7" type="ORF">CXX69_03605</name>
</gene>
<protein>
    <submittedName>
        <fullName evidence="7">Lysine transporter LysE</fullName>
    </submittedName>
</protein>
<dbReference type="InterPro" id="IPR001123">
    <property type="entry name" value="LeuE-type"/>
</dbReference>
<dbReference type="AlphaFoldDB" id="A0A2V3HS77"/>
<dbReference type="GO" id="GO:0005886">
    <property type="term" value="C:plasma membrane"/>
    <property type="evidence" value="ECO:0007669"/>
    <property type="project" value="UniProtKB-SubCell"/>
</dbReference>
<feature type="transmembrane region" description="Helical" evidence="6">
    <location>
        <begin position="118"/>
        <end position="140"/>
    </location>
</feature>
<sequence>MIPLTPEAWVALATVFILGAMSPGPSLAVILRNTMVGGRTQGVMTGLGHGIGFGIYAFLAAAGIATALTLHDSTVVILRWGGTALLVWLGYTFLKHALSGPYEHSPDDEHGPSGRAGFAQGFAIALLNPKILAWMLALYAPFIEAEMGMQTLLGMGLLGMTIDSTWYVTVATVLTRGDGVAKLRSQAHRIDAAMGLLMFFFAGLLFGGYL</sequence>
<reference evidence="7 8" key="1">
    <citation type="journal article" date="2015" name="Nat. Commun.">
        <title>Genomic and transcriptomic evidence for scavenging of diverse organic compounds by widespread deep-sea archaea.</title>
        <authorList>
            <person name="Li M."/>
            <person name="Baker B.J."/>
            <person name="Anantharaman K."/>
            <person name="Jain S."/>
            <person name="Breier J.A."/>
            <person name="Dick G.J."/>
        </authorList>
    </citation>
    <scope>NUCLEOTIDE SEQUENCE [LARGE SCALE GENOMIC DNA]</scope>
    <source>
        <strain evidence="7">Cayman_51_deep</strain>
    </source>
</reference>
<organism evidence="7 8">
    <name type="scientific">Candidatus Thalassarchaeum betae</name>
    <dbReference type="NCBI Taxonomy" id="2599289"/>
    <lineage>
        <taxon>Archaea</taxon>
        <taxon>Methanobacteriati</taxon>
        <taxon>Thermoplasmatota</taxon>
        <taxon>Candidatus Poseidoniia</taxon>
        <taxon>Candidatus Poseidoniales</taxon>
        <taxon>Candidatus Thalassarchaeaceae</taxon>
        <taxon>Candidatus Thalassarchaeum</taxon>
    </lineage>
</organism>
<keyword evidence="4 6" id="KW-1133">Transmembrane helix</keyword>
<keyword evidence="3 6" id="KW-0812">Transmembrane</keyword>
<evidence type="ECO:0000313" key="8">
    <source>
        <dbReference type="Proteomes" id="UP000248161"/>
    </source>
</evidence>
<feature type="transmembrane region" description="Helical" evidence="6">
    <location>
        <begin position="152"/>
        <end position="170"/>
    </location>
</feature>
<keyword evidence="5 6" id="KW-0472">Membrane</keyword>
<evidence type="ECO:0000256" key="3">
    <source>
        <dbReference type="ARBA" id="ARBA00022692"/>
    </source>
</evidence>
<evidence type="ECO:0000256" key="1">
    <source>
        <dbReference type="ARBA" id="ARBA00004651"/>
    </source>
</evidence>
<dbReference type="Pfam" id="PF01810">
    <property type="entry name" value="LysE"/>
    <property type="match status" value="1"/>
</dbReference>
<dbReference type="PANTHER" id="PTHR30086:SF16">
    <property type="entry name" value="AMINO ACID EFFLUX PERMEASE RHTB FAMILY"/>
    <property type="match status" value="1"/>
</dbReference>
<name>A0A2V3HS77_9ARCH</name>
<evidence type="ECO:0000256" key="6">
    <source>
        <dbReference type="SAM" id="Phobius"/>
    </source>
</evidence>
<evidence type="ECO:0000313" key="7">
    <source>
        <dbReference type="EMBL" id="PXF21702.1"/>
    </source>
</evidence>
<dbReference type="EMBL" id="PSPG01000006">
    <property type="protein sequence ID" value="PXF21702.1"/>
    <property type="molecule type" value="Genomic_DNA"/>
</dbReference>
<comment type="subcellular location">
    <subcellularLocation>
        <location evidence="1">Cell membrane</location>
        <topology evidence="1">Multi-pass membrane protein</topology>
    </subcellularLocation>
</comment>
<feature type="transmembrane region" description="Helical" evidence="6">
    <location>
        <begin position="190"/>
        <end position="209"/>
    </location>
</feature>
<dbReference type="PANTHER" id="PTHR30086">
    <property type="entry name" value="ARGININE EXPORTER PROTEIN ARGO"/>
    <property type="match status" value="1"/>
</dbReference>
<dbReference type="Proteomes" id="UP000248161">
    <property type="component" value="Unassembled WGS sequence"/>
</dbReference>
<feature type="transmembrane region" description="Helical" evidence="6">
    <location>
        <begin position="77"/>
        <end position="98"/>
    </location>
</feature>
<evidence type="ECO:0000256" key="2">
    <source>
        <dbReference type="ARBA" id="ARBA00022475"/>
    </source>
</evidence>
<dbReference type="GO" id="GO:0015171">
    <property type="term" value="F:amino acid transmembrane transporter activity"/>
    <property type="evidence" value="ECO:0007669"/>
    <property type="project" value="TreeGrafter"/>
</dbReference>
<proteinExistence type="predicted"/>
<accession>A0A2V3HS77</accession>
<evidence type="ECO:0000256" key="4">
    <source>
        <dbReference type="ARBA" id="ARBA00022989"/>
    </source>
</evidence>
<feature type="transmembrane region" description="Helical" evidence="6">
    <location>
        <begin position="52"/>
        <end position="70"/>
    </location>
</feature>